<name>A0A8X6PTF5_NEPPI</name>
<dbReference type="AlphaFoldDB" id="A0A8X6PTF5"/>
<sequence length="66" mass="7965">MSFISTNLERTSIIENVRQSYWTKNTKQKNLLKNKTHFVCLIKYYSIRMLICTPQNYFLDMPLIKC</sequence>
<dbReference type="EMBL" id="BMAW01120164">
    <property type="protein sequence ID" value="GFT87947.1"/>
    <property type="molecule type" value="Genomic_DNA"/>
</dbReference>
<dbReference type="Proteomes" id="UP000887013">
    <property type="component" value="Unassembled WGS sequence"/>
</dbReference>
<proteinExistence type="predicted"/>
<reference evidence="1" key="1">
    <citation type="submission" date="2020-08" db="EMBL/GenBank/DDBJ databases">
        <title>Multicomponent nature underlies the extraordinary mechanical properties of spider dragline silk.</title>
        <authorList>
            <person name="Kono N."/>
            <person name="Nakamura H."/>
            <person name="Mori M."/>
            <person name="Yoshida Y."/>
            <person name="Ohtoshi R."/>
            <person name="Malay A.D."/>
            <person name="Moran D.A.P."/>
            <person name="Tomita M."/>
            <person name="Numata K."/>
            <person name="Arakawa K."/>
        </authorList>
    </citation>
    <scope>NUCLEOTIDE SEQUENCE</scope>
</reference>
<evidence type="ECO:0000313" key="2">
    <source>
        <dbReference type="Proteomes" id="UP000887013"/>
    </source>
</evidence>
<gene>
    <name evidence="1" type="ORF">NPIL_130541</name>
</gene>
<evidence type="ECO:0000313" key="1">
    <source>
        <dbReference type="EMBL" id="GFT87947.1"/>
    </source>
</evidence>
<keyword evidence="2" id="KW-1185">Reference proteome</keyword>
<comment type="caution">
    <text evidence="1">The sequence shown here is derived from an EMBL/GenBank/DDBJ whole genome shotgun (WGS) entry which is preliminary data.</text>
</comment>
<organism evidence="1 2">
    <name type="scientific">Nephila pilipes</name>
    <name type="common">Giant wood spider</name>
    <name type="synonym">Nephila maculata</name>
    <dbReference type="NCBI Taxonomy" id="299642"/>
    <lineage>
        <taxon>Eukaryota</taxon>
        <taxon>Metazoa</taxon>
        <taxon>Ecdysozoa</taxon>
        <taxon>Arthropoda</taxon>
        <taxon>Chelicerata</taxon>
        <taxon>Arachnida</taxon>
        <taxon>Araneae</taxon>
        <taxon>Araneomorphae</taxon>
        <taxon>Entelegynae</taxon>
        <taxon>Araneoidea</taxon>
        <taxon>Nephilidae</taxon>
        <taxon>Nephila</taxon>
    </lineage>
</organism>
<protein>
    <submittedName>
        <fullName evidence="1">Uncharacterized protein</fullName>
    </submittedName>
</protein>
<accession>A0A8X6PTF5</accession>